<dbReference type="InterPro" id="IPR050951">
    <property type="entry name" value="Retrovirus_Pol_polyprotein"/>
</dbReference>
<evidence type="ECO:0008006" key="3">
    <source>
        <dbReference type="Google" id="ProtNLM"/>
    </source>
</evidence>
<dbReference type="PANTHER" id="PTHR37984">
    <property type="entry name" value="PROTEIN CBG26694"/>
    <property type="match status" value="1"/>
</dbReference>
<protein>
    <recommendedName>
        <fullName evidence="3">Reverse transcriptase domain-containing protein</fullName>
    </recommendedName>
</protein>
<dbReference type="Proteomes" id="UP000054047">
    <property type="component" value="Unassembled WGS sequence"/>
</dbReference>
<dbReference type="InterPro" id="IPR043502">
    <property type="entry name" value="DNA/RNA_pol_sf"/>
</dbReference>
<dbReference type="Gene3D" id="3.30.70.270">
    <property type="match status" value="1"/>
</dbReference>
<dbReference type="EMBL" id="KN734449">
    <property type="protein sequence ID" value="KIH57380.1"/>
    <property type="molecule type" value="Genomic_DNA"/>
</dbReference>
<dbReference type="PANTHER" id="PTHR37984:SF5">
    <property type="entry name" value="PROTEIN NYNRIN-LIKE"/>
    <property type="match status" value="1"/>
</dbReference>
<dbReference type="AlphaFoldDB" id="A0A0C2G8Y2"/>
<name>A0A0C2G8Y2_9BILA</name>
<keyword evidence="2" id="KW-1185">Reference proteome</keyword>
<evidence type="ECO:0000313" key="1">
    <source>
        <dbReference type="EMBL" id="KIH57380.1"/>
    </source>
</evidence>
<dbReference type="OrthoDB" id="10058156at2759"/>
<proteinExistence type="predicted"/>
<dbReference type="SUPFAM" id="SSF56672">
    <property type="entry name" value="DNA/RNA polymerases"/>
    <property type="match status" value="1"/>
</dbReference>
<organism evidence="1 2">
    <name type="scientific">Ancylostoma duodenale</name>
    <dbReference type="NCBI Taxonomy" id="51022"/>
    <lineage>
        <taxon>Eukaryota</taxon>
        <taxon>Metazoa</taxon>
        <taxon>Ecdysozoa</taxon>
        <taxon>Nematoda</taxon>
        <taxon>Chromadorea</taxon>
        <taxon>Rhabditida</taxon>
        <taxon>Rhabditina</taxon>
        <taxon>Rhabditomorpha</taxon>
        <taxon>Strongyloidea</taxon>
        <taxon>Ancylostomatidae</taxon>
        <taxon>Ancylostomatinae</taxon>
        <taxon>Ancylostoma</taxon>
    </lineage>
</organism>
<reference evidence="1 2" key="1">
    <citation type="submission" date="2013-12" db="EMBL/GenBank/DDBJ databases">
        <title>Draft genome of the parsitic nematode Ancylostoma duodenale.</title>
        <authorList>
            <person name="Mitreva M."/>
        </authorList>
    </citation>
    <scope>NUCLEOTIDE SEQUENCE [LARGE SCALE GENOMIC DNA]</scope>
    <source>
        <strain evidence="1 2">Zhejiang</strain>
    </source>
</reference>
<accession>A0A0C2G8Y2</accession>
<evidence type="ECO:0000313" key="2">
    <source>
        <dbReference type="Proteomes" id="UP000054047"/>
    </source>
</evidence>
<dbReference type="InterPro" id="IPR043128">
    <property type="entry name" value="Rev_trsase/Diguanyl_cyclase"/>
</dbReference>
<gene>
    <name evidence="1" type="ORF">ANCDUO_12431</name>
</gene>
<sequence>MLHQHPLPAVEDMFNKLKDRELFSQIDLADARLQIEVDNESKDLLDQHTSRFIKLQPPDLWSKICSWHLAADDRLNDCLNGVAAYLDDIIVTGRKMKEHRQNLDALFKRIHTYGFRVRMD</sequence>